<evidence type="ECO:0000259" key="4">
    <source>
        <dbReference type="Pfam" id="PF07916"/>
    </source>
</evidence>
<keyword evidence="6" id="KW-1185">Reference proteome</keyword>
<keyword evidence="2" id="KW-1133">Transmembrane helix</keyword>
<feature type="transmembrane region" description="Helical" evidence="2">
    <location>
        <begin position="43"/>
        <end position="64"/>
    </location>
</feature>
<evidence type="ECO:0000256" key="2">
    <source>
        <dbReference type="SAM" id="Phobius"/>
    </source>
</evidence>
<gene>
    <name evidence="5" type="ORF">CIG1485E_a0077</name>
</gene>
<dbReference type="Pfam" id="PF07916">
    <property type="entry name" value="TraG_N"/>
    <property type="match status" value="1"/>
</dbReference>
<proteinExistence type="predicted"/>
<organism evidence="5 6">
    <name type="scientific">Campylobacter iguaniorum</name>
    <dbReference type="NCBI Taxonomy" id="1244531"/>
    <lineage>
        <taxon>Bacteria</taxon>
        <taxon>Pseudomonadati</taxon>
        <taxon>Campylobacterota</taxon>
        <taxon>Epsilonproteobacteria</taxon>
        <taxon>Campylobacterales</taxon>
        <taxon>Campylobacteraceae</taxon>
        <taxon>Campylobacter</taxon>
    </lineage>
</organism>
<evidence type="ECO:0000256" key="1">
    <source>
        <dbReference type="SAM" id="MobiDB-lite"/>
    </source>
</evidence>
<feature type="signal peptide" evidence="3">
    <location>
        <begin position="1"/>
        <end position="19"/>
    </location>
</feature>
<feature type="compositionally biased region" description="Low complexity" evidence="1">
    <location>
        <begin position="1146"/>
        <end position="1160"/>
    </location>
</feature>
<feature type="chain" id="PRO_5001711682" evidence="3">
    <location>
        <begin position="20"/>
        <end position="1168"/>
    </location>
</feature>
<sequence>MVMKKLFLALIVFSSGAYAAHNGVIYTWGYASLMNDILQAVKGAVTGIDSLVKSAMAIAFFIFAIKKAMDSRVNPVMEFGKLMLLFAVVSYFFLQAPDDDKHRFVIEDRVTGEMHTVSQIPLGIGKTFALVTQLEDGIAELMETHFSTPSSINYRTSGLGYTLSTHNTVSQLRVVDPYYKRTYDEYISECVFYDISSGVTDIGLIVDNDNLAGTIFNTASSRLTNKYTAGTPSGEVVQCSEAGDYLENTLGTYLGDVEKVAAATNGEAFTHFQDNAGAVKEQLFGTGNSTRDYVQQMALINMTSDAIVNSAKASGLDPSALAWASAVGDYQFTSQMQAQGMLAQKYLPKAKAYFTAIIVGIAWLIAILAILFGEYKHIQMFFTLMLWMVLWTPILLIINYFNDMNLRDMGMALINATGVDLTINHNRMIMNKFIESSNFVNWMVMVTPLLAYAIAKASEHGFVSLASNLSQSLSKASLSPLPEQKIDPNKPGGRVGNDVYGDIGGQISSQTQSMTNGHSWNDSTYTDKGTGTQTYSGQMTDGSGSIGMVGGQVVNAQSQMALSAAHKNTSTASTELSNAISSSSTSVLGSDKTLTQAQSQGLSTQDTHNITEAKGIAMSKAFEHMQGYGEDFNNLKRMAMQGGGNLSASILDGKVGASGGVVYSGVDQDGKKYSWTDNSKEAEQNFNQIQEQFSKVVSGNSSYQASYAEMLKVTDSESYSQVQNAMTKLSNAEMTETGLNANNLPAFLNNWINGDERFSRMPKVDAAKVAMGELSSLSANGEWGKISDLVGKYGSGGFEMNSNPNLAEPTKFNSPDIKGQYDTAAGNIQTQTNSALEQSKANAQGQMGEFKQENGGVQGQVEKSVSDGKKWGEQGLFSRFWDENKDEMLVGAVGLGAALGLTSAGAKKIGGEILDKFKNAKNVDELEELMKKTDQLDDALKNNSPEARKLMEELGLKDNFEQNGGVFNKDGSIEQTKTKLNQNLGEYARSTAKGDVADFVKNNAFDSKGSWYDDAKQFISQSIDDAWKGMKNISPSSVAHGVASVGTALIDGVPTNPTAVGDGTIIGHQIASGQPFIVGNSNTMNESSTWRDYKSDYNDFMAQNPNFNPQTQSVQGQLNNGQMEFNIVDKSDLVGKQVSDLQIQIKQLQKSSPSSSIPDSKGGKGEVL</sequence>
<dbReference type="HOGENOM" id="CLU_008326_0_0_7"/>
<evidence type="ECO:0000313" key="6">
    <source>
        <dbReference type="Proteomes" id="UP000028486"/>
    </source>
</evidence>
<dbReference type="AlphaFoldDB" id="A0A076FDW8"/>
<dbReference type="InterPro" id="IPR012931">
    <property type="entry name" value="TraG_N_Proteobacteria"/>
</dbReference>
<dbReference type="EMBL" id="CP009044">
    <property type="protein sequence ID" value="AII15602.1"/>
    <property type="molecule type" value="Genomic_DNA"/>
</dbReference>
<feature type="domain" description="TraG N-terminal Proteobacteria" evidence="4">
    <location>
        <begin position="25"/>
        <end position="476"/>
    </location>
</feature>
<keyword evidence="5" id="KW-0614">Plasmid</keyword>
<keyword evidence="2" id="KW-0812">Transmembrane</keyword>
<evidence type="ECO:0000256" key="3">
    <source>
        <dbReference type="SAM" id="SignalP"/>
    </source>
</evidence>
<name>A0A076FDW8_9BACT</name>
<feature type="transmembrane region" description="Helical" evidence="2">
    <location>
        <begin position="439"/>
        <end position="455"/>
    </location>
</feature>
<keyword evidence="2" id="KW-0472">Membrane</keyword>
<feature type="transmembrane region" description="Helical" evidence="2">
    <location>
        <begin position="352"/>
        <end position="373"/>
    </location>
</feature>
<feature type="transmembrane region" description="Helical" evidence="2">
    <location>
        <begin position="380"/>
        <end position="401"/>
    </location>
</feature>
<accession>A0A076FDW8</accession>
<dbReference type="KEGG" id="caj:CIG1485E_a0077"/>
<feature type="region of interest" description="Disordered" evidence="1">
    <location>
        <begin position="1146"/>
        <end position="1168"/>
    </location>
</feature>
<reference evidence="5 6" key="1">
    <citation type="journal article" date="2014" name="Genome Announc.">
        <title>Complete Genome Sequence of Campylobacter iguaniorum Strain 1485ET, Isolated from a Bearded Dragon (Pogona vitticeps).</title>
        <authorList>
            <person name="Gilbert M.J."/>
            <person name="Miller W.G."/>
            <person name="Yee E."/>
            <person name="Kik M."/>
            <person name="Wagenaar J.A."/>
            <person name="Duim B."/>
        </authorList>
    </citation>
    <scope>NUCLEOTIDE SEQUENCE [LARGE SCALE GENOMIC DNA]</scope>
    <source>
        <strain evidence="5 6">1485E</strain>
        <plasmid evidence="5">pCIG1485E</plasmid>
    </source>
</reference>
<protein>
    <submittedName>
        <fullName evidence="5">TraG-like protein</fullName>
    </submittedName>
</protein>
<keyword evidence="3" id="KW-0732">Signal</keyword>
<dbReference type="eggNOG" id="COG4678">
    <property type="taxonomic scope" value="Bacteria"/>
</dbReference>
<geneLocation type="plasmid" evidence="5 6">
    <name>pCIG1485E</name>
</geneLocation>
<dbReference type="Proteomes" id="UP000028486">
    <property type="component" value="Plasmid pCIG1485E"/>
</dbReference>
<evidence type="ECO:0000313" key="5">
    <source>
        <dbReference type="EMBL" id="AII15602.1"/>
    </source>
</evidence>